<feature type="region of interest" description="Disordered" evidence="1">
    <location>
        <begin position="1"/>
        <end position="32"/>
    </location>
</feature>
<evidence type="ECO:0000313" key="3">
    <source>
        <dbReference type="EMBL" id="KAL1652275.1"/>
    </source>
</evidence>
<keyword evidence="2" id="KW-1133">Transmembrane helix</keyword>
<evidence type="ECO:0000313" key="4">
    <source>
        <dbReference type="Proteomes" id="UP001521184"/>
    </source>
</evidence>
<gene>
    <name evidence="3" type="ORF">SLS58_000402</name>
</gene>
<protein>
    <submittedName>
        <fullName evidence="3">Uncharacterized protein</fullName>
    </submittedName>
</protein>
<name>A0ABR3U6P8_9PEZI</name>
<keyword evidence="4" id="KW-1185">Reference proteome</keyword>
<organism evidence="3 4">
    <name type="scientific">Diplodia intermedia</name>
    <dbReference type="NCBI Taxonomy" id="856260"/>
    <lineage>
        <taxon>Eukaryota</taxon>
        <taxon>Fungi</taxon>
        <taxon>Dikarya</taxon>
        <taxon>Ascomycota</taxon>
        <taxon>Pezizomycotina</taxon>
        <taxon>Dothideomycetes</taxon>
        <taxon>Dothideomycetes incertae sedis</taxon>
        <taxon>Botryosphaeriales</taxon>
        <taxon>Botryosphaeriaceae</taxon>
        <taxon>Diplodia</taxon>
    </lineage>
</organism>
<sequence>MAPTELPAEQASTEQPPAKQRPTESVIKRAPQEDYMPKIPYADPDRWQRQLRRWAAAWVVHDAHPKFYDGYYKYYEEKEPYSDAFGKRDIGAGIMRHGMEHPILVHGDDMKMEKRAIEEKEVQLSVYMGGHCGPQGTWRDACPEDYFQGLDRSGSGTDAVIAVSALGVASTVGLLAALGTVLVCGYKRWGRRKTSSGDKV</sequence>
<keyword evidence="2" id="KW-0812">Transmembrane</keyword>
<accession>A0ABR3U6P8</accession>
<dbReference type="EMBL" id="JAKEKT020000001">
    <property type="protein sequence ID" value="KAL1652275.1"/>
    <property type="molecule type" value="Genomic_DNA"/>
</dbReference>
<dbReference type="Proteomes" id="UP001521184">
    <property type="component" value="Unassembled WGS sequence"/>
</dbReference>
<keyword evidence="2" id="KW-0472">Membrane</keyword>
<evidence type="ECO:0000256" key="2">
    <source>
        <dbReference type="SAM" id="Phobius"/>
    </source>
</evidence>
<comment type="caution">
    <text evidence="3">The sequence shown here is derived from an EMBL/GenBank/DDBJ whole genome shotgun (WGS) entry which is preliminary data.</text>
</comment>
<proteinExistence type="predicted"/>
<reference evidence="3 4" key="1">
    <citation type="journal article" date="2023" name="Plant Dis.">
        <title>First Report of Diplodia intermedia Causing Canker and Dieback Diseases on Apple Trees in Canada.</title>
        <authorList>
            <person name="Ellouze W."/>
            <person name="Ilyukhin E."/>
            <person name="Sulman M."/>
            <person name="Ali S."/>
        </authorList>
    </citation>
    <scope>NUCLEOTIDE SEQUENCE [LARGE SCALE GENOMIC DNA]</scope>
    <source>
        <strain evidence="3 4">M45-28</strain>
    </source>
</reference>
<feature type="transmembrane region" description="Helical" evidence="2">
    <location>
        <begin position="159"/>
        <end position="186"/>
    </location>
</feature>
<evidence type="ECO:0000256" key="1">
    <source>
        <dbReference type="SAM" id="MobiDB-lite"/>
    </source>
</evidence>